<evidence type="ECO:0000256" key="1">
    <source>
        <dbReference type="SAM" id="MobiDB-lite"/>
    </source>
</evidence>
<reference evidence="2" key="1">
    <citation type="submission" date="2022-10" db="EMBL/GenBank/DDBJ databases">
        <title>The complete genomes of actinobacterial strains from the NBC collection.</title>
        <authorList>
            <person name="Joergensen T.S."/>
            <person name="Alvarez Arevalo M."/>
            <person name="Sterndorff E.B."/>
            <person name="Faurdal D."/>
            <person name="Vuksanovic O."/>
            <person name="Mourched A.-S."/>
            <person name="Charusanti P."/>
            <person name="Shaw S."/>
            <person name="Blin K."/>
            <person name="Weber T."/>
        </authorList>
    </citation>
    <scope>NUCLEOTIDE SEQUENCE</scope>
    <source>
        <strain evidence="2">NBC_01401</strain>
    </source>
</reference>
<sequence length="52" mass="5473">MTDTSARTTQRRSDGTSAATTADTGTTAPLPTPQYAGLFVEPDLPPVPDEHE</sequence>
<dbReference type="AlphaFoldDB" id="A0AAU3GVF2"/>
<accession>A0AAU3GVF2</accession>
<gene>
    <name evidence="2" type="ORF">OG626_16850</name>
</gene>
<feature type="compositionally biased region" description="Low complexity" evidence="1">
    <location>
        <begin position="15"/>
        <end position="28"/>
    </location>
</feature>
<proteinExistence type="predicted"/>
<protein>
    <submittedName>
        <fullName evidence="2">Uncharacterized protein</fullName>
    </submittedName>
</protein>
<name>A0AAU3GVF2_9ACTN</name>
<evidence type="ECO:0000313" key="2">
    <source>
        <dbReference type="EMBL" id="WTY96462.1"/>
    </source>
</evidence>
<organism evidence="2">
    <name type="scientific">Streptomyces sp. NBC_01401</name>
    <dbReference type="NCBI Taxonomy" id="2903854"/>
    <lineage>
        <taxon>Bacteria</taxon>
        <taxon>Bacillati</taxon>
        <taxon>Actinomycetota</taxon>
        <taxon>Actinomycetes</taxon>
        <taxon>Kitasatosporales</taxon>
        <taxon>Streptomycetaceae</taxon>
        <taxon>Streptomyces</taxon>
    </lineage>
</organism>
<feature type="compositionally biased region" description="Pro residues" evidence="1">
    <location>
        <begin position="43"/>
        <end position="52"/>
    </location>
</feature>
<dbReference type="EMBL" id="CP109535">
    <property type="protein sequence ID" value="WTY96462.1"/>
    <property type="molecule type" value="Genomic_DNA"/>
</dbReference>
<feature type="region of interest" description="Disordered" evidence="1">
    <location>
        <begin position="1"/>
        <end position="52"/>
    </location>
</feature>